<dbReference type="SUPFAM" id="SSF55073">
    <property type="entry name" value="Nucleotide cyclase"/>
    <property type="match status" value="1"/>
</dbReference>
<proteinExistence type="predicted"/>
<keyword evidence="5" id="KW-1185">Reference proteome</keyword>
<dbReference type="Proteomes" id="UP000671960">
    <property type="component" value="Chromosome"/>
</dbReference>
<evidence type="ECO:0000256" key="1">
    <source>
        <dbReference type="SAM" id="Phobius"/>
    </source>
</evidence>
<feature type="domain" description="Gammaproteobacterial periplasmic sensor" evidence="3">
    <location>
        <begin position="36"/>
        <end position="155"/>
    </location>
</feature>
<name>A0ABX7UXI7_9GAMM</name>
<keyword evidence="1" id="KW-1133">Transmembrane helix</keyword>
<feature type="transmembrane region" description="Helical" evidence="1">
    <location>
        <begin position="12"/>
        <end position="32"/>
    </location>
</feature>
<dbReference type="Pfam" id="PF17154">
    <property type="entry name" value="GAPES3"/>
    <property type="match status" value="1"/>
</dbReference>
<dbReference type="InterPro" id="IPR003660">
    <property type="entry name" value="HAMP_dom"/>
</dbReference>
<sequence>MRLRRSLTIKQMTAVSAVALVTISLFIVIQLFHFVNQRRDDYARQLEVIAYSVRQPLTEAVLQGEVQRAEDILNGLLPVGFLSRADVILPDEFQTLHANFPTERTVPDWIARIFELPIRISVPLYSPPQTQNSTPLAHLVLQADSYRMFQFIVSTFSTMLATYLLLALILSISITWCINRLMVHPLRAIIAELQSLTGEEIPRHQLMLPEWHKDDELGMLVRSYNRNQQLLEQYLACAAARYGLPDQADFMVRLQQRLAENSPLSLMAIGFDPLPADNGGQEGDIFFDPVNQLKAAVDELGEKESVLLACLDKDEFALLGDRQLAGKPAQVWIQNVMRQINASFMLANGQSSPFACAGVLNLDVHDIKETKRADFLLSQARFAMQLARHEGKGGVHVFVNK</sequence>
<evidence type="ECO:0000313" key="4">
    <source>
        <dbReference type="EMBL" id="QTF10451.1"/>
    </source>
</evidence>
<dbReference type="InterPro" id="IPR043128">
    <property type="entry name" value="Rev_trsase/Diguanyl_cyclase"/>
</dbReference>
<keyword evidence="1" id="KW-0472">Membrane</keyword>
<feature type="domain" description="HAMP" evidence="2">
    <location>
        <begin position="178"/>
        <end position="232"/>
    </location>
</feature>
<evidence type="ECO:0000313" key="5">
    <source>
        <dbReference type="Proteomes" id="UP000671960"/>
    </source>
</evidence>
<keyword evidence="1" id="KW-0812">Transmembrane</keyword>
<dbReference type="InterPro" id="IPR029787">
    <property type="entry name" value="Nucleotide_cyclase"/>
</dbReference>
<dbReference type="Gene3D" id="3.30.70.270">
    <property type="match status" value="1"/>
</dbReference>
<organism evidence="4 5">
    <name type="scientific">Brenneria izadpanahii</name>
    <dbReference type="NCBI Taxonomy" id="2722756"/>
    <lineage>
        <taxon>Bacteria</taxon>
        <taxon>Pseudomonadati</taxon>
        <taxon>Pseudomonadota</taxon>
        <taxon>Gammaproteobacteria</taxon>
        <taxon>Enterobacterales</taxon>
        <taxon>Pectobacteriaceae</taxon>
        <taxon>Brenneria</taxon>
    </lineage>
</organism>
<dbReference type="Pfam" id="PF00672">
    <property type="entry name" value="HAMP"/>
    <property type="match status" value="1"/>
</dbReference>
<feature type="transmembrane region" description="Helical" evidence="1">
    <location>
        <begin position="151"/>
        <end position="178"/>
    </location>
</feature>
<dbReference type="EMBL" id="CP050854">
    <property type="protein sequence ID" value="QTF10451.1"/>
    <property type="molecule type" value="Genomic_DNA"/>
</dbReference>
<protein>
    <submittedName>
        <fullName evidence="4">HAMP domain-containing protein</fullName>
    </submittedName>
</protein>
<dbReference type="Gene3D" id="6.10.340.10">
    <property type="match status" value="1"/>
</dbReference>
<evidence type="ECO:0000259" key="3">
    <source>
        <dbReference type="Pfam" id="PF17154"/>
    </source>
</evidence>
<accession>A0ABX7UXI7</accession>
<reference evidence="4 5" key="1">
    <citation type="submission" date="2020-03" db="EMBL/GenBank/DDBJ databases">
        <authorList>
            <person name="Bakhshi Ganjeh M."/>
        </authorList>
    </citation>
    <scope>NUCLEOTIDE SEQUENCE [LARGE SCALE GENOMIC DNA]</scope>
    <source>
        <strain evidence="5">Iran 50</strain>
    </source>
</reference>
<dbReference type="InterPro" id="IPR033419">
    <property type="entry name" value="GAPES3"/>
</dbReference>
<evidence type="ECO:0000259" key="2">
    <source>
        <dbReference type="Pfam" id="PF00672"/>
    </source>
</evidence>
<gene>
    <name evidence="4" type="ORF">HC231_22905</name>
</gene>